<dbReference type="InterPro" id="IPR050694">
    <property type="entry name" value="LRRC14/PRAME"/>
</dbReference>
<dbReference type="Proteomes" id="UP001488838">
    <property type="component" value="Unassembled WGS sequence"/>
</dbReference>
<dbReference type="PANTHER" id="PTHR14224:SF94">
    <property type="entry name" value="PRAME FAMILY MEMBER 12"/>
    <property type="match status" value="1"/>
</dbReference>
<proteinExistence type="predicted"/>
<organism evidence="3 4">
    <name type="scientific">Myodes glareolus</name>
    <name type="common">Bank vole</name>
    <name type="synonym">Clethrionomys glareolus</name>
    <dbReference type="NCBI Taxonomy" id="447135"/>
    <lineage>
        <taxon>Eukaryota</taxon>
        <taxon>Metazoa</taxon>
        <taxon>Chordata</taxon>
        <taxon>Craniata</taxon>
        <taxon>Vertebrata</taxon>
        <taxon>Euteleostomi</taxon>
        <taxon>Mammalia</taxon>
        <taxon>Eutheria</taxon>
        <taxon>Euarchontoglires</taxon>
        <taxon>Glires</taxon>
        <taxon>Rodentia</taxon>
        <taxon>Myomorpha</taxon>
        <taxon>Muroidea</taxon>
        <taxon>Cricetidae</taxon>
        <taxon>Arvicolinae</taxon>
        <taxon>Myodes</taxon>
    </lineage>
</organism>
<keyword evidence="1" id="KW-0433">Leucine-rich repeat</keyword>
<reference evidence="3 4" key="1">
    <citation type="journal article" date="2023" name="bioRxiv">
        <title>Conserved and derived expression patterns and positive selection on dental genes reveal complex evolutionary context of ever-growing rodent molars.</title>
        <authorList>
            <person name="Calamari Z.T."/>
            <person name="Song A."/>
            <person name="Cohen E."/>
            <person name="Akter M."/>
            <person name="Roy R.D."/>
            <person name="Hallikas O."/>
            <person name="Christensen M.M."/>
            <person name="Li P."/>
            <person name="Marangoni P."/>
            <person name="Jernvall J."/>
            <person name="Klein O.D."/>
        </authorList>
    </citation>
    <scope>NUCLEOTIDE SEQUENCE [LARGE SCALE GENOMIC DNA]</scope>
    <source>
        <strain evidence="3">V071</strain>
    </source>
</reference>
<feature type="non-terminal residue" evidence="3">
    <location>
        <position position="442"/>
    </location>
</feature>
<accession>A0AAW0I4Z0</accession>
<dbReference type="Gene3D" id="3.80.10.10">
    <property type="entry name" value="Ribonuclease Inhibitor"/>
    <property type="match status" value="1"/>
</dbReference>
<gene>
    <name evidence="3" type="ORF">U0070_025654</name>
</gene>
<dbReference type="SUPFAM" id="SSF52047">
    <property type="entry name" value="RNI-like"/>
    <property type="match status" value="1"/>
</dbReference>
<name>A0AAW0I4Z0_MYOGA</name>
<keyword evidence="2" id="KW-0677">Repeat</keyword>
<comment type="caution">
    <text evidence="3">The sequence shown here is derived from an EMBL/GenBank/DDBJ whole genome shotgun (WGS) entry which is preliminary data.</text>
</comment>
<protein>
    <submittedName>
        <fullName evidence="3">Uncharacterized protein</fullName>
    </submittedName>
</protein>
<dbReference type="EMBL" id="JBBHLL010000218">
    <property type="protein sequence ID" value="KAK7809245.1"/>
    <property type="molecule type" value="Genomic_DNA"/>
</dbReference>
<dbReference type="GO" id="GO:0005737">
    <property type="term" value="C:cytoplasm"/>
    <property type="evidence" value="ECO:0007669"/>
    <property type="project" value="TreeGrafter"/>
</dbReference>
<evidence type="ECO:0000313" key="3">
    <source>
        <dbReference type="EMBL" id="KAK7809245.1"/>
    </source>
</evidence>
<dbReference type="AlphaFoldDB" id="A0AAW0I4Z0"/>
<evidence type="ECO:0000313" key="4">
    <source>
        <dbReference type="Proteomes" id="UP001488838"/>
    </source>
</evidence>
<evidence type="ECO:0000256" key="1">
    <source>
        <dbReference type="ARBA" id="ARBA00022614"/>
    </source>
</evidence>
<dbReference type="InterPro" id="IPR032675">
    <property type="entry name" value="LRR_dom_sf"/>
</dbReference>
<dbReference type="PANTHER" id="PTHR14224">
    <property type="entry name" value="SIMILAR TO PREFERENTIALLY EXPRESSED ANTIGEN IN MELANOMA-LIKE 3"/>
    <property type="match status" value="1"/>
</dbReference>
<keyword evidence="4" id="KW-1185">Reference proteome</keyword>
<sequence>MSLKAPHTILEMAVKSLLKNKDFDISVLQQMHEDTDRIGGLMAFCMPPCGSNDEGSRCGDITSCTCCYCAIDMLLTQMFHLRRSKLQVLDLRDESNRFWDVWHGLEVRSKKAKTPRYAPKQPMNVVTDFDLKDELHERQAYLLQWAQRQKRSVKLYCMKMTICETPVELIMAILKVFPPESVEELELSRNWSLATLSSFAPPLDQMRNLHKLHLKRIFMYIDIGTNPLSDREEKCESRFLSKIFKLSCLKHLSMNDVFFSGELLKHLCRSMKCPVESLSIQRGRLSEPDLEHLCLWLRLYQLKYLNLHSLSLLHLSPTHLQFLHEKDCSIRDSQLNALLPALSKCSKLNRVNFLNSVISTSLLKDFLHCKANLSTLTEEFYPAPLECYDQVGHILEDKFTNLCPDLLNILRSKRHPKKGLFLTKFCHKCVRFCVYDLGTCHK</sequence>
<evidence type="ECO:0000256" key="2">
    <source>
        <dbReference type="ARBA" id="ARBA00022737"/>
    </source>
</evidence>